<dbReference type="GO" id="GO:0006355">
    <property type="term" value="P:regulation of DNA-templated transcription"/>
    <property type="evidence" value="ECO:0007669"/>
    <property type="project" value="InterPro"/>
</dbReference>
<accession>A0A2A4STR4</accession>
<dbReference type="GO" id="GO:0016020">
    <property type="term" value="C:membrane"/>
    <property type="evidence" value="ECO:0007669"/>
    <property type="project" value="UniProtKB-SubCell"/>
</dbReference>
<dbReference type="PROSITE" id="PS50112">
    <property type="entry name" value="PAS"/>
    <property type="match status" value="2"/>
</dbReference>
<keyword evidence="2" id="KW-0472">Membrane</keyword>
<feature type="domain" description="PAS" evidence="3">
    <location>
        <begin position="236"/>
        <end position="282"/>
    </location>
</feature>
<keyword evidence="2" id="KW-1133">Transmembrane helix</keyword>
<keyword evidence="1" id="KW-0175">Coiled coil</keyword>
<evidence type="ECO:0008006" key="7">
    <source>
        <dbReference type="Google" id="ProtNLM"/>
    </source>
</evidence>
<evidence type="ECO:0000259" key="3">
    <source>
        <dbReference type="PROSITE" id="PS50112"/>
    </source>
</evidence>
<dbReference type="NCBIfam" id="TIGR00229">
    <property type="entry name" value="sensory_box"/>
    <property type="match status" value="2"/>
</dbReference>
<dbReference type="AlphaFoldDB" id="A0A2A4STR4"/>
<feature type="transmembrane region" description="Helical" evidence="2">
    <location>
        <begin position="198"/>
        <end position="216"/>
    </location>
</feature>
<dbReference type="InterPro" id="IPR000014">
    <property type="entry name" value="PAS"/>
</dbReference>
<feature type="domain" description="PAS" evidence="3">
    <location>
        <begin position="362"/>
        <end position="427"/>
    </location>
</feature>
<organism evidence="5 6">
    <name type="scientific">SAR324 cluster bacterium</name>
    <dbReference type="NCBI Taxonomy" id="2024889"/>
    <lineage>
        <taxon>Bacteria</taxon>
        <taxon>Deltaproteobacteria</taxon>
        <taxon>SAR324 cluster</taxon>
    </lineage>
</organism>
<gene>
    <name evidence="5" type="ORF">COB67_11380</name>
</gene>
<dbReference type="PROSITE" id="PS50113">
    <property type="entry name" value="PAC"/>
    <property type="match status" value="1"/>
</dbReference>
<proteinExistence type="predicted"/>
<name>A0A2A4STR4_9DELT</name>
<dbReference type="CDD" id="cd00130">
    <property type="entry name" value="PAS"/>
    <property type="match status" value="2"/>
</dbReference>
<evidence type="ECO:0000313" key="6">
    <source>
        <dbReference type="Proteomes" id="UP000218113"/>
    </source>
</evidence>
<evidence type="ECO:0000256" key="2">
    <source>
        <dbReference type="SAM" id="Phobius"/>
    </source>
</evidence>
<dbReference type="InterPro" id="IPR035965">
    <property type="entry name" value="PAS-like_dom_sf"/>
</dbReference>
<feature type="coiled-coil region" evidence="1">
    <location>
        <begin position="345"/>
        <end position="372"/>
    </location>
</feature>
<dbReference type="PANTHER" id="PTHR44757:SF2">
    <property type="entry name" value="BIOFILM ARCHITECTURE MAINTENANCE PROTEIN MBAA"/>
    <property type="match status" value="1"/>
</dbReference>
<dbReference type="InterPro" id="IPR001610">
    <property type="entry name" value="PAC"/>
</dbReference>
<dbReference type="InterPro" id="IPR000700">
    <property type="entry name" value="PAS-assoc_C"/>
</dbReference>
<feature type="non-terminal residue" evidence="5">
    <location>
        <position position="455"/>
    </location>
</feature>
<reference evidence="6" key="1">
    <citation type="submission" date="2017-08" db="EMBL/GenBank/DDBJ databases">
        <title>A dynamic microbial community with high functional redundancy inhabits the cold, oxic subseafloor aquifer.</title>
        <authorList>
            <person name="Tully B.J."/>
            <person name="Wheat C.G."/>
            <person name="Glazer B.T."/>
            <person name="Huber J.A."/>
        </authorList>
    </citation>
    <scope>NUCLEOTIDE SEQUENCE [LARGE SCALE GENOMIC DNA]</scope>
</reference>
<dbReference type="SMART" id="SM00086">
    <property type="entry name" value="PAC"/>
    <property type="match status" value="1"/>
</dbReference>
<dbReference type="InterPro" id="IPR052155">
    <property type="entry name" value="Biofilm_reg_signaling"/>
</dbReference>
<dbReference type="Proteomes" id="UP000218113">
    <property type="component" value="Unassembled WGS sequence"/>
</dbReference>
<evidence type="ECO:0000313" key="5">
    <source>
        <dbReference type="EMBL" id="PCI24740.1"/>
    </source>
</evidence>
<comment type="caution">
    <text evidence="5">The sequence shown here is derived from an EMBL/GenBank/DDBJ whole genome shotgun (WGS) entry which is preliminary data.</text>
</comment>
<dbReference type="EMBL" id="NVSR01000119">
    <property type="protein sequence ID" value="PCI24740.1"/>
    <property type="molecule type" value="Genomic_DNA"/>
</dbReference>
<dbReference type="InterPro" id="IPR013767">
    <property type="entry name" value="PAS_fold"/>
</dbReference>
<feature type="domain" description="PAC" evidence="4">
    <location>
        <begin position="307"/>
        <end position="361"/>
    </location>
</feature>
<dbReference type="PANTHER" id="PTHR44757">
    <property type="entry name" value="DIGUANYLATE CYCLASE DGCP"/>
    <property type="match status" value="1"/>
</dbReference>
<keyword evidence="2" id="KW-0812">Transmembrane</keyword>
<dbReference type="Gene3D" id="3.30.450.20">
    <property type="entry name" value="PAS domain"/>
    <property type="match status" value="2"/>
</dbReference>
<dbReference type="Pfam" id="PF00989">
    <property type="entry name" value="PAS"/>
    <property type="match status" value="1"/>
</dbReference>
<protein>
    <recommendedName>
        <fullName evidence="7">PAS domain S-box protein</fullName>
    </recommendedName>
</protein>
<evidence type="ECO:0000256" key="1">
    <source>
        <dbReference type="SAM" id="Coils"/>
    </source>
</evidence>
<evidence type="ECO:0000259" key="4">
    <source>
        <dbReference type="PROSITE" id="PS50113"/>
    </source>
</evidence>
<sequence length="455" mass="52628">MKQNKFYDWIKKSYFFLFFLLATFSTLAALSSLYFSEGAQEYAQVINLSGKQRVLAQRLVHLAKELIRLEGKEPSDILRRQTLQSLSQMKANHQRLTAKQSLSESIGGEVPDSVSRAVDTIRIQEIFFSAPHNADHRIQSFFNFIEAVLAGEIRQEKVINLVLLHDGFDELYQTLDFIVNSFQQESEQIHALQHKLIIFWWAITLAILGTFFFKLYQPLVFKINQELHKQKKHQADLRKLSLAVEQSANGIIITDLAGKIEFVNKAYERVTGYTQSELLGQNPRMFKTDYHQDTYYQELWACLISGKTWHGEFYNRKKDGSLFWEEATITPLRDENGAIISYVAIKEDITERKEINDDLKNVNNKLASILETANRGFWLIDEQAISLEVNHRLTEILEVPKDQILGQSIFNFVDKANAKIFHQQMQERGQYKKTNYEIALQRPDGSQVPCVFSAS</sequence>
<dbReference type="SMART" id="SM00091">
    <property type="entry name" value="PAS"/>
    <property type="match status" value="2"/>
</dbReference>
<dbReference type="SUPFAM" id="SSF55785">
    <property type="entry name" value="PYP-like sensor domain (PAS domain)"/>
    <property type="match status" value="2"/>
</dbReference>
<dbReference type="Pfam" id="PF13426">
    <property type="entry name" value="PAS_9"/>
    <property type="match status" value="1"/>
</dbReference>